<dbReference type="HOGENOM" id="CLU_980280_0_0_1"/>
<reference evidence="2 3" key="1">
    <citation type="journal article" date="2008" name="Nature">
        <title>The genome of Laccaria bicolor provides insights into mycorrhizal symbiosis.</title>
        <authorList>
            <person name="Martin F."/>
            <person name="Aerts A."/>
            <person name="Ahren D."/>
            <person name="Brun A."/>
            <person name="Danchin E.G.J."/>
            <person name="Duchaussoy F."/>
            <person name="Gibon J."/>
            <person name="Kohler A."/>
            <person name="Lindquist E."/>
            <person name="Pereda V."/>
            <person name="Salamov A."/>
            <person name="Shapiro H.J."/>
            <person name="Wuyts J."/>
            <person name="Blaudez D."/>
            <person name="Buee M."/>
            <person name="Brokstein P."/>
            <person name="Canbaeck B."/>
            <person name="Cohen D."/>
            <person name="Courty P.E."/>
            <person name="Coutinho P.M."/>
            <person name="Delaruelle C."/>
            <person name="Detter J.C."/>
            <person name="Deveau A."/>
            <person name="DiFazio S."/>
            <person name="Duplessis S."/>
            <person name="Fraissinet-Tachet L."/>
            <person name="Lucic E."/>
            <person name="Frey-Klett P."/>
            <person name="Fourrey C."/>
            <person name="Feussner I."/>
            <person name="Gay G."/>
            <person name="Grimwood J."/>
            <person name="Hoegger P.J."/>
            <person name="Jain P."/>
            <person name="Kilaru S."/>
            <person name="Labbe J."/>
            <person name="Lin Y.C."/>
            <person name="Legue V."/>
            <person name="Le Tacon F."/>
            <person name="Marmeisse R."/>
            <person name="Melayah D."/>
            <person name="Montanini B."/>
            <person name="Muratet M."/>
            <person name="Nehls U."/>
            <person name="Niculita-Hirzel H."/>
            <person name="Oudot-Le Secq M.P."/>
            <person name="Peter M."/>
            <person name="Quesneville H."/>
            <person name="Rajashekar B."/>
            <person name="Reich M."/>
            <person name="Rouhier N."/>
            <person name="Schmutz J."/>
            <person name="Yin T."/>
            <person name="Chalot M."/>
            <person name="Henrissat B."/>
            <person name="Kuees U."/>
            <person name="Lucas S."/>
            <person name="Van de Peer Y."/>
            <person name="Podila G.K."/>
            <person name="Polle A."/>
            <person name="Pukkila P.J."/>
            <person name="Richardson P.M."/>
            <person name="Rouze P."/>
            <person name="Sanders I.R."/>
            <person name="Stajich J.E."/>
            <person name="Tunlid A."/>
            <person name="Tuskan G."/>
            <person name="Grigoriev I.V."/>
        </authorList>
    </citation>
    <scope>NUCLEOTIDE SEQUENCE [LARGE SCALE GENOMIC DNA]</scope>
    <source>
        <strain evidence="3">S238N-H82 / ATCC MYA-4686</strain>
    </source>
</reference>
<dbReference type="InterPro" id="IPR006064">
    <property type="entry name" value="Glycosidase"/>
</dbReference>
<evidence type="ECO:0000259" key="1">
    <source>
        <dbReference type="Pfam" id="PF02027"/>
    </source>
</evidence>
<dbReference type="OrthoDB" id="3101604at2759"/>
<dbReference type="InParanoid" id="B0DLS5"/>
<dbReference type="Proteomes" id="UP000001194">
    <property type="component" value="Unassembled WGS sequence"/>
</dbReference>
<dbReference type="AlphaFoldDB" id="B0DLS5"/>
<keyword evidence="3" id="KW-1185">Reference proteome</keyword>
<evidence type="ECO:0000313" key="2">
    <source>
        <dbReference type="EMBL" id="EDR04444.1"/>
    </source>
</evidence>
<feature type="domain" description="Cytokinin glycosidase" evidence="1">
    <location>
        <begin position="8"/>
        <end position="255"/>
    </location>
</feature>
<gene>
    <name evidence="2" type="ORF">LACBIDRAFT_330581</name>
</gene>
<dbReference type="RefSeq" id="XP_001884963.1">
    <property type="nucleotide sequence ID" value="XM_001884928.1"/>
</dbReference>
<protein>
    <submittedName>
        <fullName evidence="2">Predicted protein</fullName>
    </submittedName>
</protein>
<proteinExistence type="predicted"/>
<sequence length="284" mass="31755">MPSLKYPPPEAFTLIDLTGITNPAELEAMLKYAQSCYKRHVESICKGQVLWATLLSPSFNDPANAPLLAMAQQFIKQNELKPHYEPFGEIHYDLGQPQDAIPKNRDTILIDAQPLFIYSSAERVELQVNHHGLCISRGAEHVYQHQQSSFPIGPYGTTIPPYNQDINQAAMHCKFFDIEWSLPSIHLNPTFMQAAIQTNHWIMIIPTTGFLPKGQLVFSHIDSGFKGIFDHYALATPNLSPGTYLPYDIVAFGDTLIPEEIPGTQITHTLTVNTETTSHSAEIV</sequence>
<dbReference type="Pfam" id="PF02027">
    <property type="entry name" value="RolB_RolC"/>
    <property type="match status" value="1"/>
</dbReference>
<dbReference type="KEGG" id="lbc:LACBIDRAFT_330581"/>
<dbReference type="EMBL" id="DS547118">
    <property type="protein sequence ID" value="EDR04444.1"/>
    <property type="molecule type" value="Genomic_DNA"/>
</dbReference>
<accession>B0DLS5</accession>
<evidence type="ECO:0000313" key="3">
    <source>
        <dbReference type="Proteomes" id="UP000001194"/>
    </source>
</evidence>
<name>B0DLS5_LACBS</name>
<dbReference type="GeneID" id="6080522"/>
<organism evidence="3">
    <name type="scientific">Laccaria bicolor (strain S238N-H82 / ATCC MYA-4686)</name>
    <name type="common">Bicoloured deceiver</name>
    <name type="synonym">Laccaria laccata var. bicolor</name>
    <dbReference type="NCBI Taxonomy" id="486041"/>
    <lineage>
        <taxon>Eukaryota</taxon>
        <taxon>Fungi</taxon>
        <taxon>Dikarya</taxon>
        <taxon>Basidiomycota</taxon>
        <taxon>Agaricomycotina</taxon>
        <taxon>Agaricomycetes</taxon>
        <taxon>Agaricomycetidae</taxon>
        <taxon>Agaricales</taxon>
        <taxon>Agaricineae</taxon>
        <taxon>Hydnangiaceae</taxon>
        <taxon>Laccaria</taxon>
    </lineage>
</organism>